<accession>A0A1L9R5H4</accession>
<evidence type="ECO:0000313" key="2">
    <source>
        <dbReference type="Proteomes" id="UP000184383"/>
    </source>
</evidence>
<dbReference type="AlphaFoldDB" id="A0A1L9R5H4"/>
<organism evidence="1 2">
    <name type="scientific">Aspergillus wentii DTO 134E9</name>
    <dbReference type="NCBI Taxonomy" id="1073089"/>
    <lineage>
        <taxon>Eukaryota</taxon>
        <taxon>Fungi</taxon>
        <taxon>Dikarya</taxon>
        <taxon>Ascomycota</taxon>
        <taxon>Pezizomycotina</taxon>
        <taxon>Eurotiomycetes</taxon>
        <taxon>Eurotiomycetidae</taxon>
        <taxon>Eurotiales</taxon>
        <taxon>Aspergillaceae</taxon>
        <taxon>Aspergillus</taxon>
        <taxon>Aspergillus subgen. Cremei</taxon>
    </lineage>
</organism>
<dbReference type="RefSeq" id="XP_040683839.1">
    <property type="nucleotide sequence ID" value="XM_040839101.1"/>
</dbReference>
<sequence length="135" mass="15732">MNNRVFIVNMLQGPATVHVQSGHKSETYDARAGMWSHSVPMTFQKRSFKVVREKKTVNSLCGTIGRILLASARVETTISILMRALCWWRLLLIGCRRLEWYCCHWDSRVHVRLRLWVLPKFLMEGANYSLGKMLH</sequence>
<evidence type="ECO:0000313" key="1">
    <source>
        <dbReference type="EMBL" id="OJJ30162.1"/>
    </source>
</evidence>
<dbReference type="GeneID" id="63754949"/>
<name>A0A1L9R5H4_ASPWE</name>
<dbReference type="VEuPathDB" id="FungiDB:ASPWEDRAFT_701250"/>
<protein>
    <submittedName>
        <fullName evidence="1">Uncharacterized protein</fullName>
    </submittedName>
</protein>
<dbReference type="Proteomes" id="UP000184383">
    <property type="component" value="Unassembled WGS sequence"/>
</dbReference>
<reference evidence="2" key="1">
    <citation type="journal article" date="2017" name="Genome Biol.">
        <title>Comparative genomics reveals high biological diversity and specific adaptations in the industrially and medically important fungal genus Aspergillus.</title>
        <authorList>
            <person name="de Vries R.P."/>
            <person name="Riley R."/>
            <person name="Wiebenga A."/>
            <person name="Aguilar-Osorio G."/>
            <person name="Amillis S."/>
            <person name="Uchima C.A."/>
            <person name="Anderluh G."/>
            <person name="Asadollahi M."/>
            <person name="Askin M."/>
            <person name="Barry K."/>
            <person name="Battaglia E."/>
            <person name="Bayram O."/>
            <person name="Benocci T."/>
            <person name="Braus-Stromeyer S.A."/>
            <person name="Caldana C."/>
            <person name="Canovas D."/>
            <person name="Cerqueira G.C."/>
            <person name="Chen F."/>
            <person name="Chen W."/>
            <person name="Choi C."/>
            <person name="Clum A."/>
            <person name="Dos Santos R.A."/>
            <person name="Damasio A.R."/>
            <person name="Diallinas G."/>
            <person name="Emri T."/>
            <person name="Fekete E."/>
            <person name="Flipphi M."/>
            <person name="Freyberg S."/>
            <person name="Gallo A."/>
            <person name="Gournas C."/>
            <person name="Habgood R."/>
            <person name="Hainaut M."/>
            <person name="Harispe M.L."/>
            <person name="Henrissat B."/>
            <person name="Hilden K.S."/>
            <person name="Hope R."/>
            <person name="Hossain A."/>
            <person name="Karabika E."/>
            <person name="Karaffa L."/>
            <person name="Karanyi Z."/>
            <person name="Krasevec N."/>
            <person name="Kuo A."/>
            <person name="Kusch H."/>
            <person name="LaButti K."/>
            <person name="Lagendijk E.L."/>
            <person name="Lapidus A."/>
            <person name="Levasseur A."/>
            <person name="Lindquist E."/>
            <person name="Lipzen A."/>
            <person name="Logrieco A.F."/>
            <person name="MacCabe A."/>
            <person name="Maekelae M.R."/>
            <person name="Malavazi I."/>
            <person name="Melin P."/>
            <person name="Meyer V."/>
            <person name="Mielnichuk N."/>
            <person name="Miskei M."/>
            <person name="Molnar A.P."/>
            <person name="Mule G."/>
            <person name="Ngan C.Y."/>
            <person name="Orejas M."/>
            <person name="Orosz E."/>
            <person name="Ouedraogo J.P."/>
            <person name="Overkamp K.M."/>
            <person name="Park H.-S."/>
            <person name="Perrone G."/>
            <person name="Piumi F."/>
            <person name="Punt P.J."/>
            <person name="Ram A.F."/>
            <person name="Ramon A."/>
            <person name="Rauscher S."/>
            <person name="Record E."/>
            <person name="Riano-Pachon D.M."/>
            <person name="Robert V."/>
            <person name="Roehrig J."/>
            <person name="Ruller R."/>
            <person name="Salamov A."/>
            <person name="Salih N.S."/>
            <person name="Samson R.A."/>
            <person name="Sandor E."/>
            <person name="Sanguinetti M."/>
            <person name="Schuetze T."/>
            <person name="Sepcic K."/>
            <person name="Shelest E."/>
            <person name="Sherlock G."/>
            <person name="Sophianopoulou V."/>
            <person name="Squina F.M."/>
            <person name="Sun H."/>
            <person name="Susca A."/>
            <person name="Todd R.B."/>
            <person name="Tsang A."/>
            <person name="Unkles S.E."/>
            <person name="van de Wiele N."/>
            <person name="van Rossen-Uffink D."/>
            <person name="Oliveira J.V."/>
            <person name="Vesth T.C."/>
            <person name="Visser J."/>
            <person name="Yu J.-H."/>
            <person name="Zhou M."/>
            <person name="Andersen M.R."/>
            <person name="Archer D.B."/>
            <person name="Baker S.E."/>
            <person name="Benoit I."/>
            <person name="Brakhage A.A."/>
            <person name="Braus G.H."/>
            <person name="Fischer R."/>
            <person name="Frisvad J.C."/>
            <person name="Goldman G.H."/>
            <person name="Houbraken J."/>
            <person name="Oakley B."/>
            <person name="Pocsi I."/>
            <person name="Scazzocchio C."/>
            <person name="Seiboth B."/>
            <person name="vanKuyk P.A."/>
            <person name="Wortman J."/>
            <person name="Dyer P.S."/>
            <person name="Grigoriev I.V."/>
        </authorList>
    </citation>
    <scope>NUCLEOTIDE SEQUENCE [LARGE SCALE GENOMIC DNA]</scope>
    <source>
        <strain evidence="2">DTO 134E9</strain>
    </source>
</reference>
<gene>
    <name evidence="1" type="ORF">ASPWEDRAFT_701250</name>
</gene>
<dbReference type="EMBL" id="KV878217">
    <property type="protein sequence ID" value="OJJ30162.1"/>
    <property type="molecule type" value="Genomic_DNA"/>
</dbReference>
<proteinExistence type="predicted"/>
<dbReference type="OrthoDB" id="3257981at2759"/>
<keyword evidence="2" id="KW-1185">Reference proteome</keyword>